<comment type="caution">
    <text evidence="2">The sequence shown here is derived from an EMBL/GenBank/DDBJ whole genome shotgun (WGS) entry which is preliminary data.</text>
</comment>
<feature type="compositionally biased region" description="Polar residues" evidence="1">
    <location>
        <begin position="25"/>
        <end position="44"/>
    </location>
</feature>
<gene>
    <name evidence="2" type="ORF">CPB84DRAFT_1796430</name>
</gene>
<organism evidence="2 3">
    <name type="scientific">Gymnopilus junonius</name>
    <name type="common">Spectacular rustgill mushroom</name>
    <name type="synonym">Gymnopilus spectabilis subsp. junonius</name>
    <dbReference type="NCBI Taxonomy" id="109634"/>
    <lineage>
        <taxon>Eukaryota</taxon>
        <taxon>Fungi</taxon>
        <taxon>Dikarya</taxon>
        <taxon>Basidiomycota</taxon>
        <taxon>Agaricomycotina</taxon>
        <taxon>Agaricomycetes</taxon>
        <taxon>Agaricomycetidae</taxon>
        <taxon>Agaricales</taxon>
        <taxon>Agaricineae</taxon>
        <taxon>Hymenogastraceae</taxon>
        <taxon>Gymnopilus</taxon>
    </lineage>
</organism>
<keyword evidence="3" id="KW-1185">Reference proteome</keyword>
<reference evidence="2" key="1">
    <citation type="submission" date="2020-11" db="EMBL/GenBank/DDBJ databases">
        <authorList>
            <consortium name="DOE Joint Genome Institute"/>
            <person name="Ahrendt S."/>
            <person name="Riley R."/>
            <person name="Andreopoulos W."/>
            <person name="LaButti K."/>
            <person name="Pangilinan J."/>
            <person name="Ruiz-duenas F.J."/>
            <person name="Barrasa J.M."/>
            <person name="Sanchez-Garcia M."/>
            <person name="Camarero S."/>
            <person name="Miyauchi S."/>
            <person name="Serrano A."/>
            <person name="Linde D."/>
            <person name="Babiker R."/>
            <person name="Drula E."/>
            <person name="Ayuso-Fernandez I."/>
            <person name="Pacheco R."/>
            <person name="Padilla G."/>
            <person name="Ferreira P."/>
            <person name="Barriuso J."/>
            <person name="Kellner H."/>
            <person name="Castanera R."/>
            <person name="Alfaro M."/>
            <person name="Ramirez L."/>
            <person name="Pisabarro A.G."/>
            <person name="Kuo A."/>
            <person name="Tritt A."/>
            <person name="Lipzen A."/>
            <person name="He G."/>
            <person name="Yan M."/>
            <person name="Ng V."/>
            <person name="Cullen D."/>
            <person name="Martin F."/>
            <person name="Rosso M.-N."/>
            <person name="Henrissat B."/>
            <person name="Hibbett D."/>
            <person name="Martinez A.T."/>
            <person name="Grigoriev I.V."/>
        </authorList>
    </citation>
    <scope>NUCLEOTIDE SEQUENCE</scope>
    <source>
        <strain evidence="2">AH 44721</strain>
    </source>
</reference>
<evidence type="ECO:0000313" key="3">
    <source>
        <dbReference type="Proteomes" id="UP000724874"/>
    </source>
</evidence>
<protein>
    <submittedName>
        <fullName evidence="2">Uncharacterized protein</fullName>
    </submittedName>
</protein>
<accession>A0A9P5N8Y4</accession>
<sequence length="178" mass="19522">MPKNIDRVSSESPFVNVSPEADWRSNVNMSPPIRSSSSAGPNTKTKQEGGVLSTPKAPDRSLSKPSEVPSAYINQNKGRSVDQPTPPPSLVRDKGKGRQKDANPIPSRGQTNTVDVKSFKMRERTPDPLCIPGPTPLTTDTDTIPPRKPLGYPSLKEIYWLELKLLLTLSEVDPASWH</sequence>
<evidence type="ECO:0000256" key="1">
    <source>
        <dbReference type="SAM" id="MobiDB-lite"/>
    </source>
</evidence>
<dbReference type="AlphaFoldDB" id="A0A9P5N8Y4"/>
<feature type="compositionally biased region" description="Basic and acidic residues" evidence="1">
    <location>
        <begin position="91"/>
        <end position="101"/>
    </location>
</feature>
<evidence type="ECO:0000313" key="2">
    <source>
        <dbReference type="EMBL" id="KAF8875531.1"/>
    </source>
</evidence>
<dbReference type="Proteomes" id="UP000724874">
    <property type="component" value="Unassembled WGS sequence"/>
</dbReference>
<dbReference type="EMBL" id="JADNYJ010000195">
    <property type="protein sequence ID" value="KAF8875531.1"/>
    <property type="molecule type" value="Genomic_DNA"/>
</dbReference>
<proteinExistence type="predicted"/>
<feature type="compositionally biased region" description="Basic and acidic residues" evidence="1">
    <location>
        <begin position="117"/>
        <end position="126"/>
    </location>
</feature>
<feature type="region of interest" description="Disordered" evidence="1">
    <location>
        <begin position="1"/>
        <end position="149"/>
    </location>
</feature>
<name>A0A9P5N8Y4_GYMJU</name>